<evidence type="ECO:0000313" key="2">
    <source>
        <dbReference type="Proteomes" id="UP000095602"/>
    </source>
</evidence>
<gene>
    <name evidence="1" type="ORF">ERS852497_00402</name>
</gene>
<organism evidence="1 2">
    <name type="scientific">Agathobacter rectalis</name>
    <dbReference type="NCBI Taxonomy" id="39491"/>
    <lineage>
        <taxon>Bacteria</taxon>
        <taxon>Bacillati</taxon>
        <taxon>Bacillota</taxon>
        <taxon>Clostridia</taxon>
        <taxon>Lachnospirales</taxon>
        <taxon>Lachnospiraceae</taxon>
        <taxon>Agathobacter</taxon>
    </lineage>
</organism>
<dbReference type="AlphaFoldDB" id="A0A174H168"/>
<dbReference type="RefSeq" id="WP_055272538.1">
    <property type="nucleotide sequence ID" value="NZ_CZAJ01000002.1"/>
</dbReference>
<evidence type="ECO:0000313" key="1">
    <source>
        <dbReference type="EMBL" id="CUO66525.1"/>
    </source>
</evidence>
<reference evidence="1 2" key="1">
    <citation type="submission" date="2015-09" db="EMBL/GenBank/DDBJ databases">
        <authorList>
            <consortium name="Pathogen Informatics"/>
        </authorList>
    </citation>
    <scope>NUCLEOTIDE SEQUENCE [LARGE SCALE GENOMIC DNA]</scope>
    <source>
        <strain evidence="1 2">2789STDY5834884</strain>
    </source>
</reference>
<name>A0A174H168_9FIRM</name>
<sequence>MWKIFFTYRDKSKCTVTGKGTITPGLAVKYLYRYGLHAAESIYQQYPKKDHEPVPMEEKMRELGVDATEMKTAVLQAETLLDRMQGEGE</sequence>
<dbReference type="Proteomes" id="UP000095602">
    <property type="component" value="Unassembled WGS sequence"/>
</dbReference>
<dbReference type="EMBL" id="CZAJ01000002">
    <property type="protein sequence ID" value="CUO66525.1"/>
    <property type="molecule type" value="Genomic_DNA"/>
</dbReference>
<protein>
    <submittedName>
        <fullName evidence="1">Uncharacterized protein</fullName>
    </submittedName>
</protein>
<accession>A0A174H168</accession>
<proteinExistence type="predicted"/>